<evidence type="ECO:0000313" key="2">
    <source>
        <dbReference type="EMBL" id="GHP13226.1"/>
    </source>
</evidence>
<organism evidence="2 3">
    <name type="scientific">Lentilactobacillus fungorum</name>
    <dbReference type="NCBI Taxonomy" id="2201250"/>
    <lineage>
        <taxon>Bacteria</taxon>
        <taxon>Bacillati</taxon>
        <taxon>Bacillota</taxon>
        <taxon>Bacilli</taxon>
        <taxon>Lactobacillales</taxon>
        <taxon>Lactobacillaceae</taxon>
        <taxon>Lentilactobacillus</taxon>
    </lineage>
</organism>
<dbReference type="EMBL" id="BNJR01000007">
    <property type="protein sequence ID" value="GHP13226.1"/>
    <property type="molecule type" value="Genomic_DNA"/>
</dbReference>
<evidence type="ECO:0000313" key="3">
    <source>
        <dbReference type="Proteomes" id="UP000604765"/>
    </source>
</evidence>
<sequence>MIKVKLSLVILAIVQSAAFGLMLYFLSRTASVIIDHNKYHKSNYYLVRWGQSISGAVQQFWQPLVVWTAIWWVMDAVIQVK</sequence>
<feature type="transmembrane region" description="Helical" evidence="1">
    <location>
        <begin position="6"/>
        <end position="26"/>
    </location>
</feature>
<proteinExistence type="predicted"/>
<comment type="caution">
    <text evidence="2">The sequence shown here is derived from an EMBL/GenBank/DDBJ whole genome shotgun (WGS) entry which is preliminary data.</text>
</comment>
<dbReference type="Proteomes" id="UP000604765">
    <property type="component" value="Unassembled WGS sequence"/>
</dbReference>
<keyword evidence="3" id="KW-1185">Reference proteome</keyword>
<keyword evidence="1" id="KW-1133">Transmembrane helix</keyword>
<gene>
    <name evidence="2" type="ORF">YK48G_06510</name>
</gene>
<reference evidence="2 3" key="1">
    <citation type="journal article" date="2021" name="Int. J. Syst. Evol. Microbiol.">
        <title>Lentilactobacillus fungorum sp. nov., isolated from spent mushroom substrates.</title>
        <authorList>
            <person name="Tohno M."/>
            <person name="Tanizawa Y."/>
            <person name="Kojima Y."/>
            <person name="Sakamoto M."/>
            <person name="Ohkuma M."/>
            <person name="Kobayashi H."/>
        </authorList>
    </citation>
    <scope>NUCLEOTIDE SEQUENCE [LARGE SCALE GENOMIC DNA]</scope>
    <source>
        <strain evidence="2 3">YK48G</strain>
    </source>
</reference>
<evidence type="ECO:0000256" key="1">
    <source>
        <dbReference type="SAM" id="Phobius"/>
    </source>
</evidence>
<protein>
    <submittedName>
        <fullName evidence="2">Uncharacterized protein</fullName>
    </submittedName>
</protein>
<name>A0ABQ3VYZ5_9LACO</name>
<accession>A0ABQ3VYZ5</accession>
<keyword evidence="1" id="KW-0472">Membrane</keyword>
<keyword evidence="1" id="KW-0812">Transmembrane</keyword>